<comment type="caution">
    <text evidence="2">The sequence shown here is derived from an EMBL/GenBank/DDBJ whole genome shotgun (WGS) entry which is preliminary data.</text>
</comment>
<gene>
    <name evidence="2" type="ORF">Ptr86124_012500</name>
</gene>
<name>A0A922N2K8_9PLEO</name>
<feature type="compositionally biased region" description="Acidic residues" evidence="1">
    <location>
        <begin position="191"/>
        <end position="208"/>
    </location>
</feature>
<feature type="compositionally biased region" description="Acidic residues" evidence="1">
    <location>
        <begin position="219"/>
        <end position="236"/>
    </location>
</feature>
<dbReference type="Proteomes" id="UP000249757">
    <property type="component" value="Unassembled WGS sequence"/>
</dbReference>
<feature type="region of interest" description="Disordered" evidence="1">
    <location>
        <begin position="138"/>
        <end position="160"/>
    </location>
</feature>
<feature type="compositionally biased region" description="Basic and acidic residues" evidence="1">
    <location>
        <begin position="237"/>
        <end position="246"/>
    </location>
</feature>
<protein>
    <submittedName>
        <fullName evidence="2">Uncharacterized protein</fullName>
    </submittedName>
</protein>
<dbReference type="EMBL" id="NRDI02000025">
    <property type="protein sequence ID" value="KAI1508548.1"/>
    <property type="molecule type" value="Genomic_DNA"/>
</dbReference>
<keyword evidence="3" id="KW-1185">Reference proteome</keyword>
<reference evidence="3" key="1">
    <citation type="journal article" date="2022" name="Microb. Genom.">
        <title>A global pangenome for the wheat fungal pathogen Pyrenophora tritici-repentis and prediction of effector protein structural homology.</title>
        <authorList>
            <person name="Moolhuijzen P.M."/>
            <person name="See P.T."/>
            <person name="Shi G."/>
            <person name="Powell H.R."/>
            <person name="Cockram J."/>
            <person name="Jorgensen L.N."/>
            <person name="Benslimane H."/>
            <person name="Strelkov S.E."/>
            <person name="Turner J."/>
            <person name="Liu Z."/>
            <person name="Moffat C.S."/>
        </authorList>
    </citation>
    <scope>NUCLEOTIDE SEQUENCE [LARGE SCALE GENOMIC DNA]</scope>
</reference>
<sequence length="246" mass="27289">MLSNPHTQHAKTWPCVNISTAPTTPTFSALDWGVEPQKQQKHHNPRVYPTKTAKTVIEPLVHENQISSQQQHHQYLNKPVEVTGEPPPTQQTKTRKRSLAISLPLPLPASLAQPLLSPTSSSSSPTSPYHTQALKMLAHVQQRQQRIHQDIRNPRPGNLPQLGKYGWKNLERMVVGFPGVWEWLGGVVEFGEGEGEGEEGDGEDEEGGESDKGGKREAEDAEEEEEEGEGDGEGEEAEKGNTWDFE</sequence>
<evidence type="ECO:0000313" key="2">
    <source>
        <dbReference type="EMBL" id="KAI1508548.1"/>
    </source>
</evidence>
<organism evidence="2 3">
    <name type="scientific">Pyrenophora tritici-repentis</name>
    <dbReference type="NCBI Taxonomy" id="45151"/>
    <lineage>
        <taxon>Eukaryota</taxon>
        <taxon>Fungi</taxon>
        <taxon>Dikarya</taxon>
        <taxon>Ascomycota</taxon>
        <taxon>Pezizomycotina</taxon>
        <taxon>Dothideomycetes</taxon>
        <taxon>Pleosporomycetidae</taxon>
        <taxon>Pleosporales</taxon>
        <taxon>Pleosporineae</taxon>
        <taxon>Pleosporaceae</taxon>
        <taxon>Pyrenophora</taxon>
    </lineage>
</organism>
<feature type="region of interest" description="Disordered" evidence="1">
    <location>
        <begin position="191"/>
        <end position="246"/>
    </location>
</feature>
<proteinExistence type="predicted"/>
<evidence type="ECO:0000256" key="1">
    <source>
        <dbReference type="SAM" id="MobiDB-lite"/>
    </source>
</evidence>
<accession>A0A922N2K8</accession>
<feature type="compositionally biased region" description="Basic and acidic residues" evidence="1">
    <location>
        <begin position="209"/>
        <end position="218"/>
    </location>
</feature>
<evidence type="ECO:0000313" key="3">
    <source>
        <dbReference type="Proteomes" id="UP000249757"/>
    </source>
</evidence>
<dbReference type="AlphaFoldDB" id="A0A922N2K8"/>